<reference evidence="1" key="1">
    <citation type="journal article" date="2021" name="Genome Biol. Evol.">
        <title>A High-Quality Reference Genome for a Parasitic Bivalve with Doubly Uniparental Inheritance (Bivalvia: Unionida).</title>
        <authorList>
            <person name="Smith C.H."/>
        </authorList>
    </citation>
    <scope>NUCLEOTIDE SEQUENCE</scope>
    <source>
        <strain evidence="1">CHS0354</strain>
    </source>
</reference>
<dbReference type="SUPFAM" id="SSF52540">
    <property type="entry name" value="P-loop containing nucleoside triphosphate hydrolases"/>
    <property type="match status" value="1"/>
</dbReference>
<dbReference type="Proteomes" id="UP001195483">
    <property type="component" value="Unassembled WGS sequence"/>
</dbReference>
<accession>A0AAE0RQ09</accession>
<gene>
    <name evidence="1" type="ORF">CHS0354_032300</name>
</gene>
<evidence type="ECO:0000313" key="2">
    <source>
        <dbReference type="Proteomes" id="UP001195483"/>
    </source>
</evidence>
<dbReference type="InterPro" id="IPR011990">
    <property type="entry name" value="TPR-like_helical_dom_sf"/>
</dbReference>
<organism evidence="1 2">
    <name type="scientific">Potamilus streckersoni</name>
    <dbReference type="NCBI Taxonomy" id="2493646"/>
    <lineage>
        <taxon>Eukaryota</taxon>
        <taxon>Metazoa</taxon>
        <taxon>Spiralia</taxon>
        <taxon>Lophotrochozoa</taxon>
        <taxon>Mollusca</taxon>
        <taxon>Bivalvia</taxon>
        <taxon>Autobranchia</taxon>
        <taxon>Heteroconchia</taxon>
        <taxon>Palaeoheterodonta</taxon>
        <taxon>Unionida</taxon>
        <taxon>Unionoidea</taxon>
        <taxon>Unionidae</taxon>
        <taxon>Ambleminae</taxon>
        <taxon>Lampsilini</taxon>
        <taxon>Potamilus</taxon>
    </lineage>
</organism>
<sequence length="630" mass="72139">MNNILVRRKDYNSDFITPPNRATTAERVTTNSDCPGGRLARQFVFPQRLEGPRGVTQRRQNKNKLNVFMEPIDHCLDFPGEFHFVGRQDVLAELDNAWKENHLIYGIYGLRSVGKSRTVREFLKRKYCEIESSALQYLNVMKLLIVQTDLKFIDHKETLYTQLCASLGILPQGVNLSNTKKHFDTCVEYIGNNTDLLYVFIFENAEKTYEISFDTKEKCTMKDELQKLCVDLVTSCTNVRIFLTSTTELLFAQTKKVFYKCELKPMSQEDSTQLLTSVASEMRSHDCTEKIVNLCCGLPLALIIVGSSLTQEGFQEPMDFVESLTECRIKALSNESFTKEDRIEDLYSEFLLKLTVVFQQRLAVLGFIPGTFSAKQATELLDEGHSIAVTKSEVLVPLKRRSMLTYHPDTKRLDIHGILRDCLEVYIIIKDLPGVCIKYCKIFTEEMEKIAKQIDSREYAEALAVFSLEYPNLRKLLRLLSIHENTKEDTYPFMIQISSTCSSLIEKFLAADSEKFYDCSLKLASQYGKVRDEAIIKIAYGSMQTMSKGDFLAGETYYHEALRVLREDKSKDVASLYLKLGNNLYYQWRGEEAYRYLLESLGIFEGLGLIDSEMSVQVFNLLGLVLTLNG</sequence>
<protein>
    <submittedName>
        <fullName evidence="1">Uncharacterized protein</fullName>
    </submittedName>
</protein>
<dbReference type="AlphaFoldDB" id="A0AAE0RQ09"/>
<dbReference type="Gene3D" id="3.40.50.300">
    <property type="entry name" value="P-loop containing nucleotide triphosphate hydrolases"/>
    <property type="match status" value="1"/>
</dbReference>
<dbReference type="GO" id="GO:0043531">
    <property type="term" value="F:ADP binding"/>
    <property type="evidence" value="ECO:0007669"/>
    <property type="project" value="InterPro"/>
</dbReference>
<dbReference type="EMBL" id="JAEAOA010001910">
    <property type="protein sequence ID" value="KAK3577449.1"/>
    <property type="molecule type" value="Genomic_DNA"/>
</dbReference>
<reference evidence="1" key="3">
    <citation type="submission" date="2023-05" db="EMBL/GenBank/DDBJ databases">
        <authorList>
            <person name="Smith C.H."/>
        </authorList>
    </citation>
    <scope>NUCLEOTIDE SEQUENCE</scope>
    <source>
        <strain evidence="1">CHS0354</strain>
        <tissue evidence="1">Mantle</tissue>
    </source>
</reference>
<comment type="caution">
    <text evidence="1">The sequence shown here is derived from an EMBL/GenBank/DDBJ whole genome shotgun (WGS) entry which is preliminary data.</text>
</comment>
<reference evidence="1" key="2">
    <citation type="journal article" date="2021" name="Genome Biol. Evol.">
        <title>Developing a high-quality reference genome for a parasitic bivalve with doubly uniparental inheritance (Bivalvia: Unionida).</title>
        <authorList>
            <person name="Smith C.H."/>
        </authorList>
    </citation>
    <scope>NUCLEOTIDE SEQUENCE</scope>
    <source>
        <strain evidence="1">CHS0354</strain>
        <tissue evidence="1">Mantle</tissue>
    </source>
</reference>
<name>A0AAE0RQ09_9BIVA</name>
<dbReference type="InterPro" id="IPR042197">
    <property type="entry name" value="Apaf_helical"/>
</dbReference>
<dbReference type="Gene3D" id="1.25.40.10">
    <property type="entry name" value="Tetratricopeptide repeat domain"/>
    <property type="match status" value="1"/>
</dbReference>
<evidence type="ECO:0000313" key="1">
    <source>
        <dbReference type="EMBL" id="KAK3577449.1"/>
    </source>
</evidence>
<proteinExistence type="predicted"/>
<keyword evidence="2" id="KW-1185">Reference proteome</keyword>
<dbReference type="InterPro" id="IPR027417">
    <property type="entry name" value="P-loop_NTPase"/>
</dbReference>
<dbReference type="Gene3D" id="1.10.8.430">
    <property type="entry name" value="Helical domain of apoptotic protease-activating factors"/>
    <property type="match status" value="1"/>
</dbReference>
<dbReference type="PRINTS" id="PR00364">
    <property type="entry name" value="DISEASERSIST"/>
</dbReference>